<dbReference type="Pfam" id="PF05128">
    <property type="entry name" value="DUF697"/>
    <property type="match status" value="1"/>
</dbReference>
<keyword evidence="7 8" id="KW-0472">Membrane</keyword>
<keyword evidence="5 8" id="KW-0812">Transmembrane</keyword>
<dbReference type="HOGENOM" id="CLU_057693_1_0_5"/>
<evidence type="ECO:0000313" key="10">
    <source>
        <dbReference type="Proteomes" id="UP000000270"/>
    </source>
</evidence>
<evidence type="ECO:0000256" key="4">
    <source>
        <dbReference type="ARBA" id="ARBA00022519"/>
    </source>
</evidence>
<gene>
    <name evidence="9" type="ordered locus">AZC_1659</name>
</gene>
<protein>
    <submittedName>
        <fullName evidence="9">Uncharacterized protein</fullName>
    </submittedName>
</protein>
<evidence type="ECO:0000256" key="8">
    <source>
        <dbReference type="SAM" id="Phobius"/>
    </source>
</evidence>
<evidence type="ECO:0000256" key="5">
    <source>
        <dbReference type="ARBA" id="ARBA00022692"/>
    </source>
</evidence>
<dbReference type="EMBL" id="AP009384">
    <property type="protein sequence ID" value="BAF87657.1"/>
    <property type="molecule type" value="Genomic_DNA"/>
</dbReference>
<reference evidence="9 10" key="6">
    <citation type="journal article" date="2011" name="Appl. Environ. Microbiol.">
        <title>Involvement of the azorhizobial chromosome partition gene (parA) in the onset of bacteroid differentiation during Sesbania rostrata stem nodule development.</title>
        <authorList>
            <person name="Liu CT."/>
            <person name="Lee KB."/>
            <person name="Wang YS."/>
            <person name="Peng MH."/>
            <person name="Lee KT."/>
            <person name="Suzuki S."/>
            <person name="Suzuki T."/>
            <person name="Oyaizu H."/>
        </authorList>
    </citation>
    <scope>NUCLEOTIDE SEQUENCE [LARGE SCALE GENOMIC DNA]</scope>
    <source>
        <strain evidence="10">ATCC 43989 / DSM 5975 / JCM 20966 / LMG 6465 / NBRC 14845 / NCIMB 13405 / ORS 571</strain>
    </source>
</reference>
<dbReference type="InterPro" id="IPR021147">
    <property type="entry name" value="DUF697"/>
</dbReference>
<dbReference type="STRING" id="438753.AZC_1659"/>
<reference evidence="10" key="2">
    <citation type="submission" date="2007-04" db="EMBL/GenBank/DDBJ databases">
        <title>Complete genome sequence of the nitrogen-fixing bacterium Azorhizobium caulinodans ORS571.</title>
        <authorList>
            <person name="Lee K.B."/>
            <person name="Backer P.D."/>
            <person name="Aono T."/>
            <person name="Liu C.T."/>
            <person name="Suzuki S."/>
            <person name="Suzuki T."/>
            <person name="Kaneko T."/>
            <person name="Yamada M."/>
            <person name="Tabata S."/>
            <person name="Kupfer D.M."/>
            <person name="Najar F.Z."/>
            <person name="Wiley G.B."/>
            <person name="Roe B."/>
            <person name="Binnewies T."/>
            <person name="Ussery D."/>
            <person name="Vereecke D."/>
            <person name="Gevers D."/>
            <person name="Holsters M."/>
            <person name="Oyaizu H."/>
        </authorList>
    </citation>
    <scope>NUCLEOTIDE SEQUENCE [LARGE SCALE GENOMIC DNA]</scope>
    <source>
        <strain evidence="10">ATCC 43989 / DSM 5975 / JCM 20966 / LMG 6465 / NBRC 14845 / NCIMB 13405 / ORS 571</strain>
    </source>
</reference>
<comment type="subcellular location">
    <subcellularLocation>
        <location evidence="1">Cell inner membrane</location>
        <topology evidence="1">Multi-pass membrane protein</topology>
    </subcellularLocation>
</comment>
<dbReference type="KEGG" id="azc:AZC_1659"/>
<accession>A8I3V8</accession>
<dbReference type="eggNOG" id="COG3768">
    <property type="taxonomic scope" value="Bacteria"/>
</dbReference>
<keyword evidence="6 8" id="KW-1133">Transmembrane helix</keyword>
<reference evidence="9 10" key="3">
    <citation type="journal article" date="2008" name="BMC Genomics">
        <title>The genome of the versatile nitrogen fixer Azorhizobium caulinodans ORS571.</title>
        <authorList>
            <person name="Lee KB."/>
            <person name="Backer P.D."/>
            <person name="Aono T."/>
            <person name="Liu CT."/>
            <person name="Suzuki S."/>
            <person name="Suzuki T."/>
            <person name="Kaneko T."/>
            <person name="Yamada M."/>
            <person name="Tabata S."/>
            <person name="Kupfer D.M."/>
            <person name="Najar F.Z."/>
            <person name="Wiley G.B."/>
            <person name="Roe B."/>
            <person name="Binnewies T.T."/>
            <person name="Ussery D.W."/>
            <person name="D'Haeze W."/>
            <person name="Herder J.D."/>
            <person name="Gevers D."/>
            <person name="Vereecke D."/>
            <person name="Holsters M."/>
            <person name="Oyaizu H."/>
        </authorList>
    </citation>
    <scope>NUCLEOTIDE SEQUENCE [LARGE SCALE GENOMIC DNA]</scope>
    <source>
        <strain evidence="10">ATCC 43989 / DSM 5975 / JCM 20966 / LMG 6465 / NBRC 14845 / NCIMB 13405 / ORS 571</strain>
    </source>
</reference>
<evidence type="ECO:0000313" key="9">
    <source>
        <dbReference type="EMBL" id="BAF87657.1"/>
    </source>
</evidence>
<dbReference type="AlphaFoldDB" id="A8I3V8"/>
<reference evidence="9 10" key="4">
    <citation type="journal article" date="2009" name="Appl. Environ. Microbiol.">
        <title>Comparative genome-wide transcriptional profiling of Azorhizobium caulinodans ORS571 grown under free-living and symbiotic conditions.</title>
        <authorList>
            <person name="Tsukada S."/>
            <person name="Aono T."/>
            <person name="Akiba N."/>
            <person name="Lee KB."/>
            <person name="Liu CT."/>
            <person name="Toyazaki H."/>
            <person name="Oyaizu H."/>
        </authorList>
    </citation>
    <scope>NUCLEOTIDE SEQUENCE [LARGE SCALE GENOMIC DNA]</scope>
    <source>
        <strain evidence="10">ATCC 43989 / DSM 5975 / JCM 20966 / LMG 6465 / NBRC 14845 / NCIMB 13405 / ORS 571</strain>
    </source>
</reference>
<keyword evidence="4" id="KW-0997">Cell inner membrane</keyword>
<dbReference type="PANTHER" id="PTHR39342:SF1">
    <property type="entry name" value="UPF0283 MEMBRANE PROTEIN YCJF"/>
    <property type="match status" value="1"/>
</dbReference>
<reference evidence="9 10" key="1">
    <citation type="journal article" date="2007" name="Appl. Environ. Microbiol.">
        <title>Rhizobial factors required for stem nodule maturation and maintenance in Sesbania rostrata-Azorhizobium caulinodans ORS571 symbiosis.</title>
        <authorList>
            <person name="Suzuki S."/>
            <person name="Aono T."/>
            <person name="Lee KB."/>
            <person name="Suzuki T."/>
            <person name="Liu CT."/>
            <person name="Miwa H."/>
            <person name="Wakao S."/>
            <person name="Iki T."/>
            <person name="Oyaizu H."/>
        </authorList>
    </citation>
    <scope>NUCLEOTIDE SEQUENCE [LARGE SCALE GENOMIC DNA]</scope>
    <source>
        <strain evidence="10">ATCC 43989 / DSM 5975 / JCM 20966 / LMG 6465 / NBRC 14845 / NCIMB 13405 / ORS 571</strain>
    </source>
</reference>
<evidence type="ECO:0000256" key="1">
    <source>
        <dbReference type="ARBA" id="ARBA00004429"/>
    </source>
</evidence>
<evidence type="ECO:0000256" key="7">
    <source>
        <dbReference type="ARBA" id="ARBA00023136"/>
    </source>
</evidence>
<evidence type="ECO:0000256" key="3">
    <source>
        <dbReference type="ARBA" id="ARBA00022475"/>
    </source>
</evidence>
<dbReference type="PANTHER" id="PTHR39342">
    <property type="entry name" value="UPF0283 MEMBRANE PROTEIN YCJF"/>
    <property type="match status" value="1"/>
</dbReference>
<evidence type="ECO:0000256" key="2">
    <source>
        <dbReference type="ARBA" id="ARBA00008255"/>
    </source>
</evidence>
<proteinExistence type="inferred from homology"/>
<keyword evidence="10" id="KW-1185">Reference proteome</keyword>
<keyword evidence="3" id="KW-1003">Cell membrane</keyword>
<dbReference type="NCBIfam" id="TIGR01620">
    <property type="entry name" value="hyp_HI0043"/>
    <property type="match status" value="1"/>
</dbReference>
<sequence>MSETRGRRPEIFRLEEAGLTVAPPELPPEPDLPEALPPPRPRRRFGFSLGTLFWTGLGGLVSLGTGLAVSKLIEDLFARADWLGSVGLAFAAVFGVGVIGIVGREALGLARLSSLDALRDRAADALATDDRPTAEGVAKDLLKLAQDNPALARARGDLSTHLGAIIDGADLVRLTERTLMAPLDAQARALVSDAAKRVSVVTAVSPRAAVDLFFVLYTAFTLTRRLADLYGGRPGLLGMIRLARHVLSHLAVTGGMAAGDSLVQQILGHGIAARLSARLGEGVVNGLLTARLGLAAIAVTRPLPFAALPAPRLSDVAAGLIRRAEEDAKVSRAKGRTET</sequence>
<comment type="similarity">
    <text evidence="2">Belongs to the UPF0283 family.</text>
</comment>
<evidence type="ECO:0000256" key="6">
    <source>
        <dbReference type="ARBA" id="ARBA00022989"/>
    </source>
</evidence>
<dbReference type="Proteomes" id="UP000000270">
    <property type="component" value="Chromosome"/>
</dbReference>
<name>A8I3V8_AZOC5</name>
<feature type="transmembrane region" description="Helical" evidence="8">
    <location>
        <begin position="45"/>
        <end position="70"/>
    </location>
</feature>
<reference evidence="9 10" key="5">
    <citation type="journal article" date="2010" name="Appl. Environ. Microbiol.">
        <title>phrR-like gene praR of Azorhizobium caulinodans ORS571 is essential for symbiosis with Sesbania rostrata and is involved in expression of reb genes.</title>
        <authorList>
            <person name="Akiba N."/>
            <person name="Aono T."/>
            <person name="Toyazaki H."/>
            <person name="Sato S."/>
            <person name="Oyaizu H."/>
        </authorList>
    </citation>
    <scope>NUCLEOTIDE SEQUENCE [LARGE SCALE GENOMIC DNA]</scope>
    <source>
        <strain evidence="10">ATCC 43989 / DSM 5975 / JCM 20966 / LMG 6465 / NBRC 14845 / NCIMB 13405 / ORS 571</strain>
    </source>
</reference>
<dbReference type="RefSeq" id="WP_012170187.1">
    <property type="nucleotide sequence ID" value="NC_009937.1"/>
</dbReference>
<organism evidence="9 10">
    <name type="scientific">Azorhizobium caulinodans (strain ATCC 43989 / DSM 5975 / JCM 20966 / LMG 6465 / NBRC 14845 / NCIMB 13405 / ORS 571)</name>
    <dbReference type="NCBI Taxonomy" id="438753"/>
    <lineage>
        <taxon>Bacteria</taxon>
        <taxon>Pseudomonadati</taxon>
        <taxon>Pseudomonadota</taxon>
        <taxon>Alphaproteobacteria</taxon>
        <taxon>Hyphomicrobiales</taxon>
        <taxon>Xanthobacteraceae</taxon>
        <taxon>Azorhizobium</taxon>
    </lineage>
</organism>
<dbReference type="GO" id="GO:0005886">
    <property type="term" value="C:plasma membrane"/>
    <property type="evidence" value="ECO:0007669"/>
    <property type="project" value="UniProtKB-SubCell"/>
</dbReference>
<dbReference type="InterPro" id="IPR006507">
    <property type="entry name" value="UPF0283"/>
</dbReference>
<feature type="transmembrane region" description="Helical" evidence="8">
    <location>
        <begin position="82"/>
        <end position="103"/>
    </location>
</feature>